<dbReference type="Proteomes" id="UP001608902">
    <property type="component" value="Unassembled WGS sequence"/>
</dbReference>
<dbReference type="InterPro" id="IPR036390">
    <property type="entry name" value="WH_DNA-bd_sf"/>
</dbReference>
<accession>A0ABD6EKZ0</accession>
<feature type="domain" description="E2F/DP family winged-helix DNA-binding" evidence="7">
    <location>
        <begin position="281"/>
        <end position="368"/>
    </location>
</feature>
<comment type="subcellular location">
    <subcellularLocation>
        <location evidence="5">Nucleus</location>
    </subcellularLocation>
</comment>
<feature type="region of interest" description="Disordered" evidence="6">
    <location>
        <begin position="236"/>
        <end position="278"/>
    </location>
</feature>
<protein>
    <recommendedName>
        <fullName evidence="7">E2F/DP family winged-helix DNA-binding domain-containing protein</fullName>
    </recommendedName>
</protein>
<comment type="caution">
    <text evidence="8">The sequence shown here is derived from an EMBL/GenBank/DDBJ whole genome shotgun (WGS) entry which is preliminary data.</text>
</comment>
<feature type="region of interest" description="Disordered" evidence="6">
    <location>
        <begin position="390"/>
        <end position="428"/>
    </location>
</feature>
<dbReference type="InterPro" id="IPR003316">
    <property type="entry name" value="E2F_WHTH_DNA-bd_dom"/>
</dbReference>
<proteinExistence type="inferred from homology"/>
<comment type="similarity">
    <text evidence="1 5">Belongs to the E2F/DP family.</text>
</comment>
<keyword evidence="9" id="KW-1185">Reference proteome</keyword>
<dbReference type="GO" id="GO:0005634">
    <property type="term" value="C:nucleus"/>
    <property type="evidence" value="ECO:0007669"/>
    <property type="project" value="UniProtKB-SubCell"/>
</dbReference>
<dbReference type="PANTHER" id="PTHR12081">
    <property type="entry name" value="TRANSCRIPTION FACTOR E2F"/>
    <property type="match status" value="1"/>
</dbReference>
<evidence type="ECO:0000313" key="8">
    <source>
        <dbReference type="EMBL" id="MFH4977372.1"/>
    </source>
</evidence>
<keyword evidence="3 5" id="KW-0238">DNA-binding</keyword>
<feature type="domain" description="E2F/DP family winged-helix DNA-binding" evidence="7">
    <location>
        <begin position="115"/>
        <end position="182"/>
    </location>
</feature>
<dbReference type="SUPFAM" id="SSF46785">
    <property type="entry name" value="Winged helix' DNA-binding domain"/>
    <property type="match status" value="2"/>
</dbReference>
<gene>
    <name evidence="8" type="ORF">AB6A40_004081</name>
</gene>
<sequence length="600" mass="66242">MDKKQSAVGVRYSSASSTNIDDDEVDVCTVDCGENSENTCDSTLITESCSSSRSSNNALDLSSSMHAASSNSNESTEFVLPPTTQRSKPSAKRSRINLDSQSDDVESEDGGPSSRKEKSLGLLCRRFLIAMDEEAKHSAEIHLETVARRMAIEKRRIYDIVNVMEALEAMSKTNKSFYRWHGLSDLPQLMSRLQDQAIAEGLPERVQQVEHAMCSFTELSPSSRRCGGDIVGTLVSTKTDPHEHENHSMAQRSAQTSDSNVDSFSSNNDDATLQQIPRDRNGKNSLAQLCRRFLMVLLSNPKDKRRVSLDVASTVLIKDPESEDFEPPSRSRCRRLYDIANVLVAMSIIKKVHYLFGTKKIPLFVYCGPEPDVNGKFDISVCIGRILNQPDENSPKASPDNDENQPPAGKRPCILGVSPLSSSKNVSHRKHKSDLDILVDASEKERLRLIASQNNVFGDENRAPVKLSRSTPKMSPVMLKTSNITLAKPKAEFGCHPQLVLNSQMIGSPSNVFFENRRPLNAINNNNTYQIYDPFQPHAFRRVENKGPVGKPVLPSSLASAVQIPPLPIEMPTKSSPKLLSSPYSVNAILGKSNKCTPIS</sequence>
<name>A0ABD6EKZ0_9BILA</name>
<feature type="region of interest" description="Disordered" evidence="6">
    <location>
        <begin position="1"/>
        <end position="117"/>
    </location>
</feature>
<keyword evidence="4 5" id="KW-0804">Transcription</keyword>
<reference evidence="8 9" key="1">
    <citation type="submission" date="2024-08" db="EMBL/GenBank/DDBJ databases">
        <title>Gnathostoma spinigerum genome.</title>
        <authorList>
            <person name="Gonzalez-Bertolin B."/>
            <person name="Monzon S."/>
            <person name="Zaballos A."/>
            <person name="Jimenez P."/>
            <person name="Dekumyoy P."/>
            <person name="Varona S."/>
            <person name="Cuesta I."/>
            <person name="Sumanam S."/>
            <person name="Adisakwattana P."/>
            <person name="Gasser R.B."/>
            <person name="Hernandez-Gonzalez A."/>
            <person name="Young N.D."/>
            <person name="Perteguer M.J."/>
        </authorList>
    </citation>
    <scope>NUCLEOTIDE SEQUENCE [LARGE SCALE GENOMIC DNA]</scope>
    <source>
        <strain evidence="8">AL3</strain>
        <tissue evidence="8">Liver</tissue>
    </source>
</reference>
<feature type="compositionally biased region" description="Low complexity" evidence="6">
    <location>
        <begin position="257"/>
        <end position="270"/>
    </location>
</feature>
<feature type="compositionally biased region" description="Low complexity" evidence="6">
    <location>
        <begin position="48"/>
        <end position="75"/>
    </location>
</feature>
<dbReference type="SMART" id="SM01372">
    <property type="entry name" value="E2F_TDP"/>
    <property type="match status" value="2"/>
</dbReference>
<evidence type="ECO:0000256" key="4">
    <source>
        <dbReference type="ARBA" id="ARBA00023163"/>
    </source>
</evidence>
<evidence type="ECO:0000313" key="9">
    <source>
        <dbReference type="Proteomes" id="UP001608902"/>
    </source>
</evidence>
<dbReference type="PANTHER" id="PTHR12081:SF7">
    <property type="entry name" value="TRANSCRIPTION FACTOR EFL-3"/>
    <property type="match status" value="1"/>
</dbReference>
<organism evidence="8 9">
    <name type="scientific">Gnathostoma spinigerum</name>
    <dbReference type="NCBI Taxonomy" id="75299"/>
    <lineage>
        <taxon>Eukaryota</taxon>
        <taxon>Metazoa</taxon>
        <taxon>Ecdysozoa</taxon>
        <taxon>Nematoda</taxon>
        <taxon>Chromadorea</taxon>
        <taxon>Rhabditida</taxon>
        <taxon>Spirurina</taxon>
        <taxon>Gnathostomatomorpha</taxon>
        <taxon>Gnathostomatoidea</taxon>
        <taxon>Gnathostomatidae</taxon>
        <taxon>Gnathostoma</taxon>
    </lineage>
</organism>
<evidence type="ECO:0000259" key="7">
    <source>
        <dbReference type="SMART" id="SM01372"/>
    </source>
</evidence>
<dbReference type="InterPro" id="IPR015633">
    <property type="entry name" value="E2F"/>
</dbReference>
<dbReference type="GO" id="GO:0003677">
    <property type="term" value="F:DNA binding"/>
    <property type="evidence" value="ECO:0007669"/>
    <property type="project" value="UniProtKB-KW"/>
</dbReference>
<evidence type="ECO:0000256" key="2">
    <source>
        <dbReference type="ARBA" id="ARBA00023015"/>
    </source>
</evidence>
<dbReference type="Gene3D" id="1.10.10.10">
    <property type="entry name" value="Winged helix-like DNA-binding domain superfamily/Winged helix DNA-binding domain"/>
    <property type="match status" value="2"/>
</dbReference>
<evidence type="ECO:0000256" key="6">
    <source>
        <dbReference type="SAM" id="MobiDB-lite"/>
    </source>
</evidence>
<dbReference type="AlphaFoldDB" id="A0ABD6EKZ0"/>
<feature type="compositionally biased region" description="Polar residues" evidence="6">
    <location>
        <begin position="35"/>
        <end position="47"/>
    </location>
</feature>
<evidence type="ECO:0000256" key="3">
    <source>
        <dbReference type="ARBA" id="ARBA00023125"/>
    </source>
</evidence>
<evidence type="ECO:0000256" key="1">
    <source>
        <dbReference type="ARBA" id="ARBA00010940"/>
    </source>
</evidence>
<dbReference type="InterPro" id="IPR036388">
    <property type="entry name" value="WH-like_DNA-bd_sf"/>
</dbReference>
<dbReference type="EMBL" id="JBGFUD010002255">
    <property type="protein sequence ID" value="MFH4977372.1"/>
    <property type="molecule type" value="Genomic_DNA"/>
</dbReference>
<keyword evidence="5" id="KW-0539">Nucleus</keyword>
<dbReference type="Pfam" id="PF02319">
    <property type="entry name" value="WHD_E2F_TDP"/>
    <property type="match status" value="2"/>
</dbReference>
<keyword evidence="2 5" id="KW-0805">Transcription regulation</keyword>
<dbReference type="FunFam" id="1.10.10.10:FF:000832">
    <property type="entry name" value="E2F-like (Mammalian transcription factor)"/>
    <property type="match status" value="1"/>
</dbReference>
<evidence type="ECO:0000256" key="5">
    <source>
        <dbReference type="RuleBase" id="RU003796"/>
    </source>
</evidence>